<accession>A0A1Z5YWJ3</accession>
<evidence type="ECO:0000313" key="2">
    <source>
        <dbReference type="Proteomes" id="UP000196086"/>
    </source>
</evidence>
<organism evidence="1 2">
    <name type="scientific">Acetobacter cibinongensis</name>
    <dbReference type="NCBI Taxonomy" id="146475"/>
    <lineage>
        <taxon>Bacteria</taxon>
        <taxon>Pseudomonadati</taxon>
        <taxon>Pseudomonadota</taxon>
        <taxon>Alphaproteobacteria</taxon>
        <taxon>Acetobacterales</taxon>
        <taxon>Acetobacteraceae</taxon>
        <taxon>Acetobacter</taxon>
    </lineage>
</organism>
<dbReference type="Proteomes" id="UP000196086">
    <property type="component" value="Unassembled WGS sequence"/>
</dbReference>
<protein>
    <submittedName>
        <fullName evidence="1">Uncharacterized protein</fullName>
    </submittedName>
</protein>
<sequence>MELTFVKCSGKYDELTIVRHDGTTDSIACPKQRIIPHEMVHYAVESVLSNRGFLSLIREGQSAAFTTGGEDSSEAIERMVETFQAELWGERASAADLISTYEHACEARGHSIATVSADDVEAIRDRLSELTLQWDSLPQNGALTVRF</sequence>
<gene>
    <name evidence="1" type="ORF">HK14_01915</name>
</gene>
<dbReference type="RefSeq" id="WP_086650686.1">
    <property type="nucleotide sequence ID" value="NZ_JOMQ01000012.1"/>
</dbReference>
<comment type="caution">
    <text evidence="1">The sequence shown here is derived from an EMBL/GenBank/DDBJ whole genome shotgun (WGS) entry which is preliminary data.</text>
</comment>
<name>A0A1Z5YWJ3_9PROT</name>
<evidence type="ECO:0000313" key="1">
    <source>
        <dbReference type="EMBL" id="OUJ03433.1"/>
    </source>
</evidence>
<dbReference type="AlphaFoldDB" id="A0A1Z5YWJ3"/>
<dbReference type="OrthoDB" id="583519at2"/>
<reference evidence="1 2" key="1">
    <citation type="submission" date="2014-06" db="EMBL/GenBank/DDBJ databases">
        <authorList>
            <person name="Ju J."/>
            <person name="Zhang J."/>
        </authorList>
    </citation>
    <scope>NUCLEOTIDE SEQUENCE [LARGE SCALE GENOMIC DNA]</scope>
    <source>
        <strain evidence="1 2">DsW_47</strain>
    </source>
</reference>
<dbReference type="EMBL" id="JOMQ01000012">
    <property type="protein sequence ID" value="OUJ03433.1"/>
    <property type="molecule type" value="Genomic_DNA"/>
</dbReference>
<proteinExistence type="predicted"/>